<dbReference type="RefSeq" id="WP_088238421.1">
    <property type="nucleotide sequence ID" value="NZ_FMAY01000014.1"/>
</dbReference>
<protein>
    <submittedName>
        <fullName evidence="1">Formiminoglutamase</fullName>
    </submittedName>
</protein>
<reference evidence="2" key="1">
    <citation type="submission" date="2016-08" db="EMBL/GenBank/DDBJ databases">
        <authorList>
            <person name="Varghese N."/>
            <person name="Submissions Spin"/>
        </authorList>
    </citation>
    <scope>NUCLEOTIDE SEQUENCE [LARGE SCALE GENOMIC DNA]</scope>
    <source>
        <strain evidence="2">REICA_082</strain>
    </source>
</reference>
<dbReference type="OrthoDB" id="8716700at2"/>
<evidence type="ECO:0000313" key="1">
    <source>
        <dbReference type="EMBL" id="SCC35205.1"/>
    </source>
</evidence>
<sequence length="266" mass="30022">MTNGFELHQGTLPLLVSMPHPGTQLTPAIAAALTPRALRLEDTDWHIPRLYQPIRALGASVLSANYSRYVVDLNRPADDKPLYSTATTGLFPATFFDGEPLFNAGQEPDEAMKAAILQQLWQPYHQALMQELTRLRDTFGYALLWDAHSIKSVVPRLFDGKLPDLNFGTADGASCAPDLSAALLARCEAFPHYTRVLNGRFKGGYITRHYGDPQQHIHAVQLEVAQCCYMDEEQFTWSEEKSERFRELLIALINTALEWGERHLRR</sequence>
<dbReference type="Gene3D" id="3.40.630.40">
    <property type="entry name" value="Zn-dependent exopeptidases"/>
    <property type="match status" value="1"/>
</dbReference>
<dbReference type="InterPro" id="IPR010247">
    <property type="entry name" value="HutG_amidohyd"/>
</dbReference>
<gene>
    <name evidence="1" type="ORF">GA0061071_114116</name>
</gene>
<keyword evidence="2" id="KW-1185">Reference proteome</keyword>
<evidence type="ECO:0000313" key="2">
    <source>
        <dbReference type="Proteomes" id="UP000198975"/>
    </source>
</evidence>
<dbReference type="Pfam" id="PF05013">
    <property type="entry name" value="FGase"/>
    <property type="match status" value="1"/>
</dbReference>
<dbReference type="Proteomes" id="UP000198975">
    <property type="component" value="Unassembled WGS sequence"/>
</dbReference>
<accession>A0A1C4DVD1</accession>
<dbReference type="EMBL" id="FMAY01000014">
    <property type="protein sequence ID" value="SCC35205.1"/>
    <property type="molecule type" value="Genomic_DNA"/>
</dbReference>
<dbReference type="InterPro" id="IPR007709">
    <property type="entry name" value="N-FG_amidohydro"/>
</dbReference>
<organism evidence="1 2">
    <name type="scientific">Kosakonia oryzendophytica</name>
    <dbReference type="NCBI Taxonomy" id="1005665"/>
    <lineage>
        <taxon>Bacteria</taxon>
        <taxon>Pseudomonadati</taxon>
        <taxon>Pseudomonadota</taxon>
        <taxon>Gammaproteobacteria</taxon>
        <taxon>Enterobacterales</taxon>
        <taxon>Enterobacteriaceae</taxon>
        <taxon>Kosakonia</taxon>
    </lineage>
</organism>
<dbReference type="SUPFAM" id="SSF53187">
    <property type="entry name" value="Zn-dependent exopeptidases"/>
    <property type="match status" value="1"/>
</dbReference>
<proteinExistence type="predicted"/>
<dbReference type="NCBIfam" id="TIGR02017">
    <property type="entry name" value="hutG_amidohyd"/>
    <property type="match status" value="1"/>
</dbReference>
<name>A0A1C4DVD1_9ENTR</name>
<dbReference type="AlphaFoldDB" id="A0A1C4DVD1"/>